<evidence type="ECO:0000313" key="2">
    <source>
        <dbReference type="Proteomes" id="UP000229970"/>
    </source>
</evidence>
<protein>
    <recommendedName>
        <fullName evidence="3">DUF2827 domain-containing protein</fullName>
    </recommendedName>
</protein>
<proteinExistence type="predicted"/>
<dbReference type="RefSeq" id="WP_037408062.1">
    <property type="nucleotide sequence ID" value="NZ_MEIP01000015.1"/>
</dbReference>
<reference evidence="1 2" key="1">
    <citation type="journal article" date="2017" name="MBio">
        <title>Type VI secretion-mediated competition in the bee gut microbiome.</title>
        <authorList>
            <person name="Steele M.I."/>
            <person name="Kwong W.K."/>
            <person name="Powell J.E."/>
            <person name="Whiteley M."/>
            <person name="Moran N.A."/>
        </authorList>
    </citation>
    <scope>NUCLEOTIDE SEQUENCE [LARGE SCALE GENOMIC DNA]</scope>
    <source>
        <strain evidence="1 2">Ruf1-X</strain>
    </source>
</reference>
<dbReference type="Proteomes" id="UP000229970">
    <property type="component" value="Unassembled WGS sequence"/>
</dbReference>
<sequence length="381" mass="43176">MRIGISVITHANQNIWENGMSQNIIFLAQSLKAIPFVKSVDLINVGGQPGMAEQVDLNLFDLRLMSEQEAGDAFDVIIELAGALNPQWLALQRTRGKKVVFYCVGQPYAGLVEYNIFEKSTNFPPVDRSDEVWLLPKDKAYIPMLRTMYRCPVHVTPYLWDPMFVSKRKQEIGELGFHFGWRSNLHDGVKTPLSVAIFEPNISVVKTSSIPMLACDEAYRQQPQSIGMMHVLNTLHMKEHLTMLYLANSLNLVKEHKACFYGRHDIAGFMAQHANAVVSHQWCNDQNYLYLDALYGDYPLIHNSPWLKEFDAGYYYPDFNAPEAGRQLILAWQHHEENLGSQRQASQALFKATAPLAEANIAAHAQLLSNLCADRPELLRG</sequence>
<name>A0A066TDV8_9NEIS</name>
<dbReference type="EMBL" id="MEIP01000015">
    <property type="protein sequence ID" value="PIT47543.1"/>
    <property type="molecule type" value="Genomic_DNA"/>
</dbReference>
<dbReference type="eggNOG" id="ENOG502Z7YM">
    <property type="taxonomic scope" value="Bacteria"/>
</dbReference>
<evidence type="ECO:0008006" key="3">
    <source>
        <dbReference type="Google" id="ProtNLM"/>
    </source>
</evidence>
<accession>A0A066TDV8</accession>
<gene>
    <name evidence="1" type="ORF">BHC46_06660</name>
</gene>
<comment type="caution">
    <text evidence="1">The sequence shown here is derived from an EMBL/GenBank/DDBJ whole genome shotgun (WGS) entry which is preliminary data.</text>
</comment>
<dbReference type="AlphaFoldDB" id="A0A066TDV8"/>
<evidence type="ECO:0000313" key="1">
    <source>
        <dbReference type="EMBL" id="PIT47543.1"/>
    </source>
</evidence>
<dbReference type="InterPro" id="IPR021234">
    <property type="entry name" value="DUF2827"/>
</dbReference>
<dbReference type="Pfam" id="PF10933">
    <property type="entry name" value="DUF2827"/>
    <property type="match status" value="1"/>
</dbReference>
<organism evidence="1 2">
    <name type="scientific">Snodgrassella alvi</name>
    <dbReference type="NCBI Taxonomy" id="1196083"/>
    <lineage>
        <taxon>Bacteria</taxon>
        <taxon>Pseudomonadati</taxon>
        <taxon>Pseudomonadota</taxon>
        <taxon>Betaproteobacteria</taxon>
        <taxon>Neisseriales</taxon>
        <taxon>Neisseriaceae</taxon>
        <taxon>Snodgrassella</taxon>
    </lineage>
</organism>